<evidence type="ECO:0000256" key="3">
    <source>
        <dbReference type="ARBA" id="ARBA00022737"/>
    </source>
</evidence>
<evidence type="ECO:0000259" key="5">
    <source>
        <dbReference type="SMART" id="SM00282"/>
    </source>
</evidence>
<dbReference type="PANTHER" id="PTHR15261:SF6">
    <property type="entry name" value="THROMBOSPONDIN-TYPE LAMININ G DOMAIN AND EAR REPEAT-CONTAINING PROTEIN"/>
    <property type="match status" value="1"/>
</dbReference>
<dbReference type="Pfam" id="PF02210">
    <property type="entry name" value="Laminin_G_2"/>
    <property type="match status" value="1"/>
</dbReference>
<dbReference type="Gene3D" id="2.60.120.200">
    <property type="match status" value="1"/>
</dbReference>
<dbReference type="InterPro" id="IPR048287">
    <property type="entry name" value="TSPN-like_N"/>
</dbReference>
<dbReference type="InterPro" id="IPR013320">
    <property type="entry name" value="ConA-like_dom_sf"/>
</dbReference>
<comment type="subcellular location">
    <subcellularLocation>
        <location evidence="1">Cell projection</location>
        <location evidence="1">Stereocilium</location>
    </subcellularLocation>
</comment>
<evidence type="ECO:0000313" key="6">
    <source>
        <dbReference type="EMBL" id="KAA0713388.1"/>
    </source>
</evidence>
<dbReference type="SMART" id="SM00282">
    <property type="entry name" value="LamG"/>
    <property type="match status" value="1"/>
</dbReference>
<dbReference type="SMART" id="SM00210">
    <property type="entry name" value="TSPN"/>
    <property type="match status" value="1"/>
</dbReference>
<keyword evidence="3" id="KW-0677">Repeat</keyword>
<dbReference type="Pfam" id="PF03736">
    <property type="entry name" value="EPTP"/>
    <property type="match status" value="5"/>
</dbReference>
<dbReference type="SUPFAM" id="SSF49899">
    <property type="entry name" value="Concanavalin A-like lectins/glucanases"/>
    <property type="match status" value="1"/>
</dbReference>
<evidence type="ECO:0000256" key="1">
    <source>
        <dbReference type="ARBA" id="ARBA00004645"/>
    </source>
</evidence>
<comment type="caution">
    <text evidence="6">The sequence shown here is derived from an EMBL/GenBank/DDBJ whole genome shotgun (WGS) entry which is preliminary data.</text>
</comment>
<dbReference type="Proteomes" id="UP000324632">
    <property type="component" value="Chromosome 13"/>
</dbReference>
<organism evidence="6 7">
    <name type="scientific">Triplophysa tibetana</name>
    <dbReference type="NCBI Taxonomy" id="1572043"/>
    <lineage>
        <taxon>Eukaryota</taxon>
        <taxon>Metazoa</taxon>
        <taxon>Chordata</taxon>
        <taxon>Craniata</taxon>
        <taxon>Vertebrata</taxon>
        <taxon>Euteleostomi</taxon>
        <taxon>Actinopterygii</taxon>
        <taxon>Neopterygii</taxon>
        <taxon>Teleostei</taxon>
        <taxon>Ostariophysi</taxon>
        <taxon>Cypriniformes</taxon>
        <taxon>Nemacheilidae</taxon>
        <taxon>Triplophysa</taxon>
    </lineage>
</organism>
<dbReference type="InterPro" id="IPR001791">
    <property type="entry name" value="Laminin_G"/>
</dbReference>
<evidence type="ECO:0000313" key="7">
    <source>
        <dbReference type="Proteomes" id="UP000324632"/>
    </source>
</evidence>
<sequence length="747" mass="84359">MEAQTLHSSDEFLCLNTSDVKLKAQICLGDRRKTATAFRKELTYITPRSLSLPFLSASLFSHAARDLCGQFDLKLVQFVEVQLVVHNFISNPALKLTSHLTLICQDNFDLHPLDLLSRVLPRDGRALAGVRMVQAGDARGLQILSPSQALTFPSSQLFINCPLFPSEFSIVATVKVPHSRVKRTEFLFAVVKEDVNQLLLGLRFSKDKVHLLYQGSMGRERLSFKRIGLADDHWHSIVISISGHHATLTLDCGIPLELVHTQPFPSDLNTHGSRFHIGSRKQWKGLFTGLVRQLVLLPGSDAKSRVCPSSRPSLTELSIPSILSNLPVKTLSNDVLLTLYETEIRVTLGSNPACTRAEHGRLWFDTLKRGLFICDGIRWQSMSQEKDRLDYVDDYQDLYTSSETLDIELFQIPSLGLFAAMAHRATKPGSAIYRWDGGRFQLYQNISTFKAQAWKQFTIGGKMFLAVSNSMGPVNGGRETSVIYRWSNKRLKFVRYQTLETHSARDWEAFHINNEAFLAVANHRTEKGDHNIDSVVYKWNPGTKTFEVNQTISTSGAYDWEFFTVGPYHFLAVANAFDGTSTQTDSSIYIWLGGAFQLFQSIRTFGATDWEMFQIGNRVFLAVANGHMLCERGPSLYTINSTIYELDMTSKMFLKFQDIVTYSAVDWEFFSIGDEHFLVVANSFDGASYSLNSVIYRWQGYEGFVPVHRLPTIGCSDWEFFTSTEGSFLMYSSAKAPLSKVFKLRVH</sequence>
<dbReference type="InterPro" id="IPR005492">
    <property type="entry name" value="EPTP"/>
</dbReference>
<evidence type="ECO:0000256" key="2">
    <source>
        <dbReference type="ARBA" id="ARBA00022729"/>
    </source>
</evidence>
<keyword evidence="7" id="KW-1185">Reference proteome</keyword>
<dbReference type="AlphaFoldDB" id="A0A5A9NV25"/>
<gene>
    <name evidence="6" type="ORF">E1301_Tti009192</name>
</gene>
<keyword evidence="2" id="KW-0732">Signal</keyword>
<dbReference type="CDD" id="cd00110">
    <property type="entry name" value="LamG"/>
    <property type="match status" value="1"/>
</dbReference>
<evidence type="ECO:0000259" key="4">
    <source>
        <dbReference type="SMART" id="SM00210"/>
    </source>
</evidence>
<feature type="domain" description="Laminin G" evidence="5">
    <location>
        <begin position="162"/>
        <end position="299"/>
    </location>
</feature>
<accession>A0A5A9NV25</accession>
<dbReference type="PANTHER" id="PTHR15261">
    <property type="entry name" value="THROMBOSPONDIN-TYPE LAMININ G DOMAIN AND EAR REPEAT-CONTAINING"/>
    <property type="match status" value="1"/>
</dbReference>
<dbReference type="PROSITE" id="PS50912">
    <property type="entry name" value="EAR"/>
    <property type="match status" value="7"/>
</dbReference>
<protein>
    <submittedName>
        <fullName evidence="6">Thrombospondin-type laminin G domain and EAR repeat-containing protein</fullName>
    </submittedName>
</protein>
<dbReference type="GO" id="GO:0007165">
    <property type="term" value="P:signal transduction"/>
    <property type="evidence" value="ECO:0007669"/>
    <property type="project" value="TreeGrafter"/>
</dbReference>
<dbReference type="GO" id="GO:0032420">
    <property type="term" value="C:stereocilium"/>
    <property type="evidence" value="ECO:0007669"/>
    <property type="project" value="UniProtKB-SubCell"/>
</dbReference>
<dbReference type="EMBL" id="SOYY01000013">
    <property type="protein sequence ID" value="KAA0713388.1"/>
    <property type="molecule type" value="Genomic_DNA"/>
</dbReference>
<feature type="domain" description="Thrombospondin-like N-terminal" evidence="4">
    <location>
        <begin position="134"/>
        <end position="300"/>
    </location>
</feature>
<reference evidence="6 7" key="1">
    <citation type="journal article" date="2019" name="Mol. Ecol. Resour.">
        <title>Chromosome-level genome assembly of Triplophysa tibetana, a fish adapted to the harsh high-altitude environment of the Tibetan Plateau.</title>
        <authorList>
            <person name="Yang X."/>
            <person name="Liu H."/>
            <person name="Ma Z."/>
            <person name="Zou Y."/>
            <person name="Zou M."/>
            <person name="Mao Y."/>
            <person name="Li X."/>
            <person name="Wang H."/>
            <person name="Chen T."/>
            <person name="Wang W."/>
            <person name="Yang R."/>
        </authorList>
    </citation>
    <scope>NUCLEOTIDE SEQUENCE [LARGE SCALE GENOMIC DNA]</scope>
    <source>
        <strain evidence="6">TTIB1903HZAU</strain>
        <tissue evidence="6">Muscle</tissue>
    </source>
</reference>
<dbReference type="InterPro" id="IPR009039">
    <property type="entry name" value="EAR"/>
</dbReference>
<name>A0A5A9NV25_9TELE</name>
<proteinExistence type="predicted"/>